<feature type="region of interest" description="Disordered" evidence="1">
    <location>
        <begin position="90"/>
        <end position="135"/>
    </location>
</feature>
<organism evidence="2 3">
    <name type="scientific">Striga asiatica</name>
    <name type="common">Asiatic witchweed</name>
    <name type="synonym">Buchnera asiatica</name>
    <dbReference type="NCBI Taxonomy" id="4170"/>
    <lineage>
        <taxon>Eukaryota</taxon>
        <taxon>Viridiplantae</taxon>
        <taxon>Streptophyta</taxon>
        <taxon>Embryophyta</taxon>
        <taxon>Tracheophyta</taxon>
        <taxon>Spermatophyta</taxon>
        <taxon>Magnoliopsida</taxon>
        <taxon>eudicotyledons</taxon>
        <taxon>Gunneridae</taxon>
        <taxon>Pentapetalae</taxon>
        <taxon>asterids</taxon>
        <taxon>lamiids</taxon>
        <taxon>Lamiales</taxon>
        <taxon>Orobanchaceae</taxon>
        <taxon>Buchnereae</taxon>
        <taxon>Striga</taxon>
    </lineage>
</organism>
<protein>
    <submittedName>
        <fullName evidence="2">Polycomb complex protein BMI-1</fullName>
    </submittedName>
</protein>
<evidence type="ECO:0000256" key="1">
    <source>
        <dbReference type="SAM" id="MobiDB-lite"/>
    </source>
</evidence>
<reference evidence="3" key="1">
    <citation type="journal article" date="2019" name="Curr. Biol.">
        <title>Genome Sequence of Striga asiatica Provides Insight into the Evolution of Plant Parasitism.</title>
        <authorList>
            <person name="Yoshida S."/>
            <person name="Kim S."/>
            <person name="Wafula E.K."/>
            <person name="Tanskanen J."/>
            <person name="Kim Y.M."/>
            <person name="Honaas L."/>
            <person name="Yang Z."/>
            <person name="Spallek T."/>
            <person name="Conn C.E."/>
            <person name="Ichihashi Y."/>
            <person name="Cheong K."/>
            <person name="Cui S."/>
            <person name="Der J.P."/>
            <person name="Gundlach H."/>
            <person name="Jiao Y."/>
            <person name="Hori C."/>
            <person name="Ishida J.K."/>
            <person name="Kasahara H."/>
            <person name="Kiba T."/>
            <person name="Kim M.S."/>
            <person name="Koo N."/>
            <person name="Laohavisit A."/>
            <person name="Lee Y.H."/>
            <person name="Lumba S."/>
            <person name="McCourt P."/>
            <person name="Mortimer J.C."/>
            <person name="Mutuku J.M."/>
            <person name="Nomura T."/>
            <person name="Sasaki-Sekimoto Y."/>
            <person name="Seto Y."/>
            <person name="Wang Y."/>
            <person name="Wakatake T."/>
            <person name="Sakakibara H."/>
            <person name="Demura T."/>
            <person name="Yamaguchi S."/>
            <person name="Yoneyama K."/>
            <person name="Manabe R.I."/>
            <person name="Nelson D.C."/>
            <person name="Schulman A.H."/>
            <person name="Timko M.P."/>
            <person name="dePamphilis C.W."/>
            <person name="Choi D."/>
            <person name="Shirasu K."/>
        </authorList>
    </citation>
    <scope>NUCLEOTIDE SEQUENCE [LARGE SCALE GENOMIC DNA]</scope>
    <source>
        <strain evidence="3">cv. UVA1</strain>
    </source>
</reference>
<sequence length="135" mass="14530">MPTTTDIRLTVTERRREGCSDATVRGSVSGQSRPLPAANCRGRRINFSRGRRRDLSSGHPRQWRRRFPVIGWLRRRPACDRALRCRNVGDGVLNGGESELNTSGSDAAPGGLSAADVGQARASGSRSGGKDIKSG</sequence>
<keyword evidence="3" id="KW-1185">Reference proteome</keyword>
<accession>A0A5A7PL23</accession>
<evidence type="ECO:0000313" key="2">
    <source>
        <dbReference type="EMBL" id="GER33341.1"/>
    </source>
</evidence>
<name>A0A5A7PL23_STRAF</name>
<evidence type="ECO:0000313" key="3">
    <source>
        <dbReference type="Proteomes" id="UP000325081"/>
    </source>
</evidence>
<dbReference type="AlphaFoldDB" id="A0A5A7PL23"/>
<dbReference type="EMBL" id="BKCP01004738">
    <property type="protein sequence ID" value="GER33341.1"/>
    <property type="molecule type" value="Genomic_DNA"/>
</dbReference>
<gene>
    <name evidence="2" type="ORF">STAS_09474</name>
</gene>
<comment type="caution">
    <text evidence="2">The sequence shown here is derived from an EMBL/GenBank/DDBJ whole genome shotgun (WGS) entry which is preliminary data.</text>
</comment>
<dbReference type="Proteomes" id="UP000325081">
    <property type="component" value="Unassembled WGS sequence"/>
</dbReference>
<proteinExistence type="predicted"/>